<organism evidence="9">
    <name type="scientific">Mycobacterium sp. (strain MCS)</name>
    <dbReference type="NCBI Taxonomy" id="164756"/>
    <lineage>
        <taxon>Bacteria</taxon>
        <taxon>Bacillati</taxon>
        <taxon>Actinomycetota</taxon>
        <taxon>Actinomycetes</taxon>
        <taxon>Mycobacteriales</taxon>
        <taxon>Mycobacteriaceae</taxon>
        <taxon>Mycobacterium</taxon>
    </lineage>
</organism>
<feature type="transmembrane region" description="Helical" evidence="7">
    <location>
        <begin position="53"/>
        <end position="76"/>
    </location>
</feature>
<feature type="compositionally biased region" description="Low complexity" evidence="8">
    <location>
        <begin position="711"/>
        <end position="724"/>
    </location>
</feature>
<dbReference type="GO" id="GO:0005886">
    <property type="term" value="C:plasma membrane"/>
    <property type="evidence" value="ECO:0007669"/>
    <property type="project" value="UniProtKB-SubCell"/>
</dbReference>
<dbReference type="GO" id="GO:0008961">
    <property type="term" value="F:phosphatidylglycerol-prolipoprotein diacylglyceryl transferase activity"/>
    <property type="evidence" value="ECO:0007669"/>
    <property type="project" value="UniProtKB-UniRule"/>
</dbReference>
<feature type="transmembrane region" description="Helical" evidence="7">
    <location>
        <begin position="195"/>
        <end position="212"/>
    </location>
</feature>
<feature type="compositionally biased region" description="Acidic residues" evidence="8">
    <location>
        <begin position="882"/>
        <end position="908"/>
    </location>
</feature>
<feature type="compositionally biased region" description="Low complexity" evidence="8">
    <location>
        <begin position="628"/>
        <end position="646"/>
    </location>
</feature>
<reference evidence="9" key="1">
    <citation type="submission" date="2006-06" db="EMBL/GenBank/DDBJ databases">
        <title>Complete sequence of chromosome of Mycobacterium sp. MCS.</title>
        <authorList>
            <consortium name="US DOE Joint Genome Institute"/>
            <person name="Copeland A."/>
            <person name="Lucas S."/>
            <person name="Lapidus A."/>
            <person name="Barry K."/>
            <person name="Detter J.C."/>
            <person name="Glavina del Rio T."/>
            <person name="Hammon N."/>
            <person name="Israni S."/>
            <person name="Dalin E."/>
            <person name="Tice H."/>
            <person name="Pitluck S."/>
            <person name="Martinez M."/>
            <person name="Schmutz J."/>
            <person name="Larimer F."/>
            <person name="Land M."/>
            <person name="Hauser L."/>
            <person name="Kyrpides N."/>
            <person name="Kim E."/>
            <person name="Miller C.D."/>
            <person name="Hughes J.E."/>
            <person name="Anderson A.J."/>
            <person name="Sims R.C."/>
            <person name="Richardson P."/>
        </authorList>
    </citation>
    <scope>NUCLEOTIDE SEQUENCE [LARGE SCALE GENOMIC DNA]</scope>
    <source>
        <strain evidence="9">MCS</strain>
    </source>
</reference>
<feature type="transmembrane region" description="Helical" evidence="7">
    <location>
        <begin position="250"/>
        <end position="272"/>
    </location>
</feature>
<gene>
    <name evidence="7" type="primary">lgt</name>
    <name evidence="9" type="ordered locus">Mmcs_3048</name>
</gene>
<dbReference type="PANTHER" id="PTHR30589">
    <property type="entry name" value="PROLIPOPROTEIN DIACYLGLYCERYL TRANSFERASE"/>
    <property type="match status" value="1"/>
</dbReference>
<comment type="subcellular location">
    <subcellularLocation>
        <location evidence="7">Cell membrane</location>
        <topology evidence="7">Multi-pass membrane protein</topology>
    </subcellularLocation>
</comment>
<feature type="compositionally biased region" description="Low complexity" evidence="8">
    <location>
        <begin position="757"/>
        <end position="776"/>
    </location>
</feature>
<evidence type="ECO:0000256" key="8">
    <source>
        <dbReference type="SAM" id="MobiDB-lite"/>
    </source>
</evidence>
<accession>A0A5Q5BL72</accession>
<evidence type="ECO:0000256" key="5">
    <source>
        <dbReference type="ARBA" id="ARBA00022989"/>
    </source>
</evidence>
<dbReference type="NCBIfam" id="TIGR00544">
    <property type="entry name" value="lgt"/>
    <property type="match status" value="1"/>
</dbReference>
<keyword evidence="6 7" id="KW-0472">Membrane</keyword>
<feature type="transmembrane region" description="Helical" evidence="7">
    <location>
        <begin position="23"/>
        <end position="41"/>
    </location>
</feature>
<feature type="compositionally biased region" description="Basic and acidic residues" evidence="8">
    <location>
        <begin position="464"/>
        <end position="479"/>
    </location>
</feature>
<keyword evidence="4 7" id="KW-0812">Transmembrane</keyword>
<feature type="region of interest" description="Disordered" evidence="8">
    <location>
        <begin position="402"/>
        <end position="788"/>
    </location>
</feature>
<evidence type="ECO:0000256" key="6">
    <source>
        <dbReference type="ARBA" id="ARBA00023136"/>
    </source>
</evidence>
<dbReference type="KEGG" id="mmc:Mmcs_3048"/>
<evidence type="ECO:0000256" key="1">
    <source>
        <dbReference type="ARBA" id="ARBA00007150"/>
    </source>
</evidence>
<evidence type="ECO:0000256" key="7">
    <source>
        <dbReference type="HAMAP-Rule" id="MF_01147"/>
    </source>
</evidence>
<dbReference type="AlphaFoldDB" id="A0A5Q5BL72"/>
<feature type="transmembrane region" description="Helical" evidence="7">
    <location>
        <begin position="96"/>
        <end position="118"/>
    </location>
</feature>
<keyword evidence="2 7" id="KW-1003">Cell membrane</keyword>
<dbReference type="PROSITE" id="PS01311">
    <property type="entry name" value="LGT"/>
    <property type="match status" value="1"/>
</dbReference>
<name>A0A5Q5BL72_MYCSS</name>
<feature type="compositionally biased region" description="Acidic residues" evidence="8">
    <location>
        <begin position="647"/>
        <end position="673"/>
    </location>
</feature>
<protein>
    <recommendedName>
        <fullName evidence="7">Phosphatidylglycerol--prolipoprotein diacylglyceryl transferase</fullName>
        <ecNumber evidence="7">2.5.1.145</ecNumber>
    </recommendedName>
</protein>
<feature type="compositionally biased region" description="Acidic residues" evidence="8">
    <location>
        <begin position="420"/>
        <end position="432"/>
    </location>
</feature>
<dbReference type="InterPro" id="IPR001640">
    <property type="entry name" value="Lgt"/>
</dbReference>
<evidence type="ECO:0000256" key="3">
    <source>
        <dbReference type="ARBA" id="ARBA00022679"/>
    </source>
</evidence>
<comment type="similarity">
    <text evidence="1 7">Belongs to the Lgt family.</text>
</comment>
<comment type="pathway">
    <text evidence="7">Protein modification; lipoprotein biosynthesis (diacylglyceryl transfer).</text>
</comment>
<feature type="compositionally biased region" description="Low complexity" evidence="8">
    <location>
        <begin position="557"/>
        <end position="582"/>
    </location>
</feature>
<keyword evidence="5 7" id="KW-1133">Transmembrane helix</keyword>
<feature type="compositionally biased region" description="Acidic residues" evidence="8">
    <location>
        <begin position="738"/>
        <end position="749"/>
    </location>
</feature>
<dbReference type="EMBL" id="CP000384">
    <property type="protein sequence ID" value="ABG09155.1"/>
    <property type="molecule type" value="Genomic_DNA"/>
</dbReference>
<dbReference type="Pfam" id="PF01790">
    <property type="entry name" value="LGT"/>
    <property type="match status" value="1"/>
</dbReference>
<dbReference type="GO" id="GO:0042158">
    <property type="term" value="P:lipoprotein biosynthetic process"/>
    <property type="evidence" value="ECO:0007669"/>
    <property type="project" value="UniProtKB-UniRule"/>
</dbReference>
<feature type="transmembrane region" description="Helical" evidence="7">
    <location>
        <begin position="218"/>
        <end position="238"/>
    </location>
</feature>
<dbReference type="HAMAP" id="MF_01147">
    <property type="entry name" value="Lgt"/>
    <property type="match status" value="1"/>
</dbReference>
<dbReference type="PANTHER" id="PTHR30589:SF0">
    <property type="entry name" value="PHOSPHATIDYLGLYCEROL--PROLIPOPROTEIN DIACYLGLYCERYL TRANSFERASE"/>
    <property type="match status" value="1"/>
</dbReference>
<feature type="region of interest" description="Disordered" evidence="8">
    <location>
        <begin position="881"/>
        <end position="940"/>
    </location>
</feature>
<comment type="function">
    <text evidence="7">Catalyzes the transfer of the diacylglyceryl group from phosphatidylglycerol to the sulfhydryl group of the N-terminal cysteine of a prolipoprotein, the first step in the formation of mature lipoproteins.</text>
</comment>
<sequence length="954" mass="98225">MTSTLAYIPSPPQGVWELGPFPLRAYALCIIAGIIVALVLGDRRWEARGGERGVIYDIALWAVPFGLIGGRLYHVITDWQTYFGPDGAGLIAAFRIWEGGLGIWGAVALGGVGAWIACRRRGIPLPAFGDAIAPGIILAQAIGRLGNYFNQELYGRATTVPWGLEIYERVDASGARNDLIGVSTGRVIEIVHPTFLYELVWNLLVFAVLIWADRRFNLGHGRLFALYVAGYCLGRFWIELLRSDMATELAGIRVNSFTSMFVFIGAVVYLMAAPRGREDPATLRSDVDEEVEAAAVSPNDFEADAVEPGDTDEDDAATTALLKEAAAATGVGVAAKVAGDDDAKDEDVQSDTAEPVAEAEALAEDVESAPSEDIAEAVAFADAGEAADREPLTTAGVVEGEDAVAAEESAEEAHAAAVEGAEEAEAVAEEVAAEDRAQETPAEAPSVKPSRFLGRLFARASRSVKPEPAEAGKAADREPLTTAGAADGGPDEEMPEPVAEAEALAEDVESAPSEDIAEAVAFAEAGEAADEEPPVTVGSVEGEDAVAAEESAEEAHAAAVEGAAEAEALADEVAVADAGEPESQPEPVPEVEAGEAADREALTTARVVEGEDAVAAEESAEEAHEAAVEGAAEAEALADEVAVADAGEPEPEGEPESVAEPEAVADEVADDTAEPVAGVEAGEAGDREPLTTAGAVEGGAEAEALADEVAGDMAEPVAEVGAGEAADREALTTAGAVEGEDAVAAEESAEEAHEAAVEGAAEAEALADEVAAAEPEALAEDVESAPSEDIAETAAFADAGEAADREPLTTAGAVEGAEEAEAVAEGGLDEDLEAAVERADEAEAVAEEIAVADAEGQFADDEPVEDRDAEAVAGEVGAAEAEALEDSAVEQETAPDETAEPVVDDEELAASAQDAPGDDVADIDEGGETDASAYRIITTPEPVPTRRRWFRRRK</sequence>
<dbReference type="UniPathway" id="UPA00664"/>
<dbReference type="EC" id="2.5.1.145" evidence="7"/>
<comment type="catalytic activity">
    <reaction evidence="7">
        <text>L-cysteinyl-[prolipoprotein] + a 1,2-diacyl-sn-glycero-3-phospho-(1'-sn-glycerol) = an S-1,2-diacyl-sn-glyceryl-L-cysteinyl-[prolipoprotein] + sn-glycerol 1-phosphate + H(+)</text>
        <dbReference type="Rhea" id="RHEA:56712"/>
        <dbReference type="Rhea" id="RHEA-COMP:14679"/>
        <dbReference type="Rhea" id="RHEA-COMP:14680"/>
        <dbReference type="ChEBI" id="CHEBI:15378"/>
        <dbReference type="ChEBI" id="CHEBI:29950"/>
        <dbReference type="ChEBI" id="CHEBI:57685"/>
        <dbReference type="ChEBI" id="CHEBI:64716"/>
        <dbReference type="ChEBI" id="CHEBI:140658"/>
        <dbReference type="EC" id="2.5.1.145"/>
    </reaction>
</comment>
<feature type="binding site" evidence="7">
    <location>
        <position position="144"/>
    </location>
    <ligand>
        <name>a 1,2-diacyl-sn-glycero-3-phospho-(1'-sn-glycerol)</name>
        <dbReference type="ChEBI" id="CHEBI:64716"/>
    </ligand>
</feature>
<feature type="compositionally biased region" description="Low complexity" evidence="8">
    <location>
        <begin position="690"/>
        <end position="703"/>
    </location>
</feature>
<keyword evidence="9" id="KW-0449">Lipoprotein</keyword>
<feature type="compositionally biased region" description="Acidic residues" evidence="8">
    <location>
        <begin position="916"/>
        <end position="928"/>
    </location>
</feature>
<keyword evidence="3 7" id="KW-0808">Transferase</keyword>
<proteinExistence type="inferred from homology"/>
<feature type="compositionally biased region" description="Acidic residues" evidence="8">
    <location>
        <begin position="610"/>
        <end position="620"/>
    </location>
</feature>
<evidence type="ECO:0000256" key="2">
    <source>
        <dbReference type="ARBA" id="ARBA00022475"/>
    </source>
</evidence>
<feature type="compositionally biased region" description="Acidic residues" evidence="8">
    <location>
        <begin position="541"/>
        <end position="552"/>
    </location>
</feature>
<evidence type="ECO:0000256" key="4">
    <source>
        <dbReference type="ARBA" id="ARBA00022692"/>
    </source>
</evidence>
<evidence type="ECO:0000313" key="9">
    <source>
        <dbReference type="EMBL" id="ABG09155.1"/>
    </source>
</evidence>